<sequence>MTTVHVPGFRTKGSTKLFCGTLTKVGSELGAKTICLD</sequence>
<name>A0A0E9TH55_ANGAN</name>
<protein>
    <submittedName>
        <fullName evidence="1">Uncharacterized protein</fullName>
    </submittedName>
</protein>
<reference evidence="1" key="1">
    <citation type="submission" date="2014-11" db="EMBL/GenBank/DDBJ databases">
        <authorList>
            <person name="Amaro Gonzalez C."/>
        </authorList>
    </citation>
    <scope>NUCLEOTIDE SEQUENCE</scope>
</reference>
<dbReference type="EMBL" id="GBXM01055810">
    <property type="protein sequence ID" value="JAH52767.1"/>
    <property type="molecule type" value="Transcribed_RNA"/>
</dbReference>
<proteinExistence type="predicted"/>
<reference evidence="1" key="2">
    <citation type="journal article" date="2015" name="Fish Shellfish Immunol.">
        <title>Early steps in the European eel (Anguilla anguilla)-Vibrio vulnificus interaction in the gills: Role of the RtxA13 toxin.</title>
        <authorList>
            <person name="Callol A."/>
            <person name="Pajuelo D."/>
            <person name="Ebbesson L."/>
            <person name="Teles M."/>
            <person name="MacKenzie S."/>
            <person name="Amaro C."/>
        </authorList>
    </citation>
    <scope>NUCLEOTIDE SEQUENCE</scope>
</reference>
<accession>A0A0E9TH55</accession>
<evidence type="ECO:0000313" key="1">
    <source>
        <dbReference type="EMBL" id="JAH52767.1"/>
    </source>
</evidence>
<organism evidence="1">
    <name type="scientific">Anguilla anguilla</name>
    <name type="common">European freshwater eel</name>
    <name type="synonym">Muraena anguilla</name>
    <dbReference type="NCBI Taxonomy" id="7936"/>
    <lineage>
        <taxon>Eukaryota</taxon>
        <taxon>Metazoa</taxon>
        <taxon>Chordata</taxon>
        <taxon>Craniata</taxon>
        <taxon>Vertebrata</taxon>
        <taxon>Euteleostomi</taxon>
        <taxon>Actinopterygii</taxon>
        <taxon>Neopterygii</taxon>
        <taxon>Teleostei</taxon>
        <taxon>Anguilliformes</taxon>
        <taxon>Anguillidae</taxon>
        <taxon>Anguilla</taxon>
    </lineage>
</organism>
<dbReference type="AlphaFoldDB" id="A0A0E9TH55"/>